<evidence type="ECO:0000313" key="6">
    <source>
        <dbReference type="Proteomes" id="UP000011761"/>
    </source>
</evidence>
<dbReference type="KEGG" id="bcom:BAUCODRAFT_126416"/>
<dbReference type="Pfam" id="PF14612">
    <property type="entry name" value="Ino80_Iec3"/>
    <property type="match status" value="1"/>
</dbReference>
<dbReference type="Pfam" id="PF24244">
    <property type="entry name" value="Iec3-like_M"/>
    <property type="match status" value="1"/>
</dbReference>
<feature type="compositionally biased region" description="Gly residues" evidence="2">
    <location>
        <begin position="357"/>
        <end position="370"/>
    </location>
</feature>
<evidence type="ECO:0008006" key="7">
    <source>
        <dbReference type="Google" id="ProtNLM"/>
    </source>
</evidence>
<dbReference type="InterPro" id="IPR055449">
    <property type="entry name" value="Iec3-like_M"/>
</dbReference>
<feature type="domain" description="INO80 complex subunit 3 N-terminal" evidence="3">
    <location>
        <begin position="55"/>
        <end position="123"/>
    </location>
</feature>
<dbReference type="EMBL" id="KB445562">
    <property type="protein sequence ID" value="EMC92434.1"/>
    <property type="molecule type" value="Genomic_DNA"/>
</dbReference>
<feature type="compositionally biased region" description="Basic and acidic residues" evidence="2">
    <location>
        <begin position="467"/>
        <end position="476"/>
    </location>
</feature>
<dbReference type="GO" id="GO:0006338">
    <property type="term" value="P:chromatin remodeling"/>
    <property type="evidence" value="ECO:0007669"/>
    <property type="project" value="InterPro"/>
</dbReference>
<dbReference type="OMA" id="QEMDYLA"/>
<organism evidence="5 6">
    <name type="scientific">Baudoinia panamericana (strain UAMH 10762)</name>
    <name type="common">Angels' share fungus</name>
    <name type="synonym">Baudoinia compniacensis (strain UAMH 10762)</name>
    <dbReference type="NCBI Taxonomy" id="717646"/>
    <lineage>
        <taxon>Eukaryota</taxon>
        <taxon>Fungi</taxon>
        <taxon>Dikarya</taxon>
        <taxon>Ascomycota</taxon>
        <taxon>Pezizomycotina</taxon>
        <taxon>Dothideomycetes</taxon>
        <taxon>Dothideomycetidae</taxon>
        <taxon>Mycosphaerellales</taxon>
        <taxon>Teratosphaeriaceae</taxon>
        <taxon>Baudoinia</taxon>
    </lineage>
</organism>
<sequence length="476" mass="50493">MAEAQLHHPTVGGKSLDNLPTNPYPQSSQTEQEQQQQQQQQQQQAPQEQERVPYKSWRKKYRKLRGTFDASSDENKRLFKEERKLQSIAKRLREELDGLLDLLTDLNASPSLPSHLRYNVALPPSLRQPAPIEVSPTITPEQANAMVLEYKLAVQRGDLPPLDLHVVRGVVEQRLAAQGVEGLEEVVERVVPRPVGRLPVGGEGGDGVGVEKGEAAVDEEELEQAGYLTTEQEMDYLARLDAKEEGLSMTTTNNVKSATTAPSSSSGAAGVSVSLGEPHTIIVGEEKHMASMTPRELERHLELLNPSSQHNWLRAHSRQGPVGVVTVGDTGDDGESLAGSEQQASGSGAASKRRRTGGGGSGGGGGGGGSKTLAKQVAERAVAAKDRDWSPGAASMRGEGDYEEDGASVGVEDGGVRRKGSMRDGDGAYRPKGGKSGAGASGGKGKRKRSSEAVTTGREGTPGAKKARLEGGAGER</sequence>
<dbReference type="AlphaFoldDB" id="M2N0H0"/>
<feature type="coiled-coil region" evidence="1">
    <location>
        <begin position="75"/>
        <end position="109"/>
    </location>
</feature>
<keyword evidence="1" id="KW-0175">Coiled coil</keyword>
<gene>
    <name evidence="5" type="ORF">BAUCODRAFT_126416</name>
</gene>
<dbReference type="OrthoDB" id="4095124at2759"/>
<dbReference type="GeneID" id="19108051"/>
<keyword evidence="6" id="KW-1185">Reference proteome</keyword>
<feature type="compositionally biased region" description="Low complexity" evidence="2">
    <location>
        <begin position="25"/>
        <end position="47"/>
    </location>
</feature>
<accession>M2N0H0</accession>
<proteinExistence type="predicted"/>
<feature type="domain" description="INO80 complex subunit 3-like middle region" evidence="4">
    <location>
        <begin position="216"/>
        <end position="317"/>
    </location>
</feature>
<dbReference type="RefSeq" id="XP_007680776.1">
    <property type="nucleotide sequence ID" value="XM_007682586.1"/>
</dbReference>
<feature type="region of interest" description="Disordered" evidence="2">
    <location>
        <begin position="323"/>
        <end position="476"/>
    </location>
</feature>
<evidence type="ECO:0000256" key="2">
    <source>
        <dbReference type="SAM" id="MobiDB-lite"/>
    </source>
</evidence>
<evidence type="ECO:0000256" key="1">
    <source>
        <dbReference type="SAM" id="Coils"/>
    </source>
</evidence>
<feature type="region of interest" description="Disordered" evidence="2">
    <location>
        <begin position="1"/>
        <end position="57"/>
    </location>
</feature>
<feature type="compositionally biased region" description="Gly residues" evidence="2">
    <location>
        <begin position="434"/>
        <end position="443"/>
    </location>
</feature>
<dbReference type="Proteomes" id="UP000011761">
    <property type="component" value="Unassembled WGS sequence"/>
</dbReference>
<protein>
    <recommendedName>
        <fullName evidence="7">IEC3 subunit of the Ino80 complex, chromatin re-modelling-domain-containing protein</fullName>
    </recommendedName>
</protein>
<dbReference type="STRING" id="717646.M2N0H0"/>
<dbReference type="HOGENOM" id="CLU_573617_0_0_1"/>
<name>M2N0H0_BAUPA</name>
<dbReference type="eggNOG" id="ENOG502SG34">
    <property type="taxonomic scope" value="Eukaryota"/>
</dbReference>
<evidence type="ECO:0000259" key="4">
    <source>
        <dbReference type="Pfam" id="PF24244"/>
    </source>
</evidence>
<dbReference type="GO" id="GO:0031011">
    <property type="term" value="C:Ino80 complex"/>
    <property type="evidence" value="ECO:0007669"/>
    <property type="project" value="InterPro"/>
</dbReference>
<evidence type="ECO:0000313" key="5">
    <source>
        <dbReference type="EMBL" id="EMC92434.1"/>
    </source>
</evidence>
<dbReference type="InterPro" id="IPR032742">
    <property type="entry name" value="Iec3_N"/>
</dbReference>
<reference evidence="5 6" key="1">
    <citation type="journal article" date="2012" name="PLoS Pathog.">
        <title>Diverse lifestyles and strategies of plant pathogenesis encoded in the genomes of eighteen Dothideomycetes fungi.</title>
        <authorList>
            <person name="Ohm R.A."/>
            <person name="Feau N."/>
            <person name="Henrissat B."/>
            <person name="Schoch C.L."/>
            <person name="Horwitz B.A."/>
            <person name="Barry K.W."/>
            <person name="Condon B.J."/>
            <person name="Copeland A.C."/>
            <person name="Dhillon B."/>
            <person name="Glaser F."/>
            <person name="Hesse C.N."/>
            <person name="Kosti I."/>
            <person name="LaButti K."/>
            <person name="Lindquist E.A."/>
            <person name="Lucas S."/>
            <person name="Salamov A.A."/>
            <person name="Bradshaw R.E."/>
            <person name="Ciuffetti L."/>
            <person name="Hamelin R.C."/>
            <person name="Kema G.H.J."/>
            <person name="Lawrence C."/>
            <person name="Scott J.A."/>
            <person name="Spatafora J.W."/>
            <person name="Turgeon B.G."/>
            <person name="de Wit P.J.G.M."/>
            <person name="Zhong S."/>
            <person name="Goodwin S.B."/>
            <person name="Grigoriev I.V."/>
        </authorList>
    </citation>
    <scope>NUCLEOTIDE SEQUENCE [LARGE SCALE GENOMIC DNA]</scope>
    <source>
        <strain evidence="5 6">UAMH 10762</strain>
    </source>
</reference>
<evidence type="ECO:0000259" key="3">
    <source>
        <dbReference type="Pfam" id="PF14612"/>
    </source>
</evidence>